<accession>A0ABW5TBQ6</accession>
<evidence type="ECO:0000313" key="4">
    <source>
        <dbReference type="Proteomes" id="UP001597476"/>
    </source>
</evidence>
<feature type="domain" description="Glycosyl transferase family 1" evidence="1">
    <location>
        <begin position="194"/>
        <end position="362"/>
    </location>
</feature>
<organism evidence="3 4">
    <name type="scientific">Hyunsoonleella rubra</name>
    <dbReference type="NCBI Taxonomy" id="1737062"/>
    <lineage>
        <taxon>Bacteria</taxon>
        <taxon>Pseudomonadati</taxon>
        <taxon>Bacteroidota</taxon>
        <taxon>Flavobacteriia</taxon>
        <taxon>Flavobacteriales</taxon>
        <taxon>Flavobacteriaceae</taxon>
    </lineage>
</organism>
<dbReference type="Proteomes" id="UP001597476">
    <property type="component" value="Unassembled WGS sequence"/>
</dbReference>
<keyword evidence="4" id="KW-1185">Reference proteome</keyword>
<evidence type="ECO:0000259" key="1">
    <source>
        <dbReference type="Pfam" id="PF00534"/>
    </source>
</evidence>
<reference evidence="4" key="1">
    <citation type="journal article" date="2019" name="Int. J. Syst. Evol. Microbiol.">
        <title>The Global Catalogue of Microorganisms (GCM) 10K type strain sequencing project: providing services to taxonomists for standard genome sequencing and annotation.</title>
        <authorList>
            <consortium name="The Broad Institute Genomics Platform"/>
            <consortium name="The Broad Institute Genome Sequencing Center for Infectious Disease"/>
            <person name="Wu L."/>
            <person name="Ma J."/>
        </authorList>
    </citation>
    <scope>NUCLEOTIDE SEQUENCE [LARGE SCALE GENOMIC DNA]</scope>
    <source>
        <strain evidence="4">KCTC 42398</strain>
    </source>
</reference>
<dbReference type="InterPro" id="IPR028098">
    <property type="entry name" value="Glyco_trans_4-like_N"/>
</dbReference>
<dbReference type="CDD" id="cd03808">
    <property type="entry name" value="GT4_CapM-like"/>
    <property type="match status" value="1"/>
</dbReference>
<feature type="domain" description="Glycosyltransferase subfamily 4-like N-terminal" evidence="2">
    <location>
        <begin position="49"/>
        <end position="174"/>
    </location>
</feature>
<name>A0ABW5TBQ6_9FLAO</name>
<proteinExistence type="predicted"/>
<dbReference type="Pfam" id="PF13579">
    <property type="entry name" value="Glyco_trans_4_4"/>
    <property type="match status" value="1"/>
</dbReference>
<dbReference type="EMBL" id="JBHULY010000013">
    <property type="protein sequence ID" value="MFD2725958.1"/>
    <property type="molecule type" value="Genomic_DNA"/>
</dbReference>
<dbReference type="Pfam" id="PF00534">
    <property type="entry name" value="Glycos_transf_1"/>
    <property type="match status" value="1"/>
</dbReference>
<protein>
    <submittedName>
        <fullName evidence="3">Glycosyltransferase family 4 protein</fullName>
    </submittedName>
</protein>
<gene>
    <name evidence="3" type="ORF">ACFSR8_07005</name>
</gene>
<dbReference type="InterPro" id="IPR050194">
    <property type="entry name" value="Glycosyltransferase_grp1"/>
</dbReference>
<comment type="caution">
    <text evidence="3">The sequence shown here is derived from an EMBL/GenBank/DDBJ whole genome shotgun (WGS) entry which is preliminary data.</text>
</comment>
<dbReference type="PANTHER" id="PTHR45947">
    <property type="entry name" value="SULFOQUINOVOSYL TRANSFERASE SQD2"/>
    <property type="match status" value="1"/>
</dbReference>
<dbReference type="SUPFAM" id="SSF53756">
    <property type="entry name" value="UDP-Glycosyltransferase/glycogen phosphorylase"/>
    <property type="match status" value="1"/>
</dbReference>
<dbReference type="PANTHER" id="PTHR45947:SF3">
    <property type="entry name" value="SULFOQUINOVOSYL TRANSFERASE SQD2"/>
    <property type="match status" value="1"/>
</dbReference>
<dbReference type="RefSeq" id="WP_380290438.1">
    <property type="nucleotide sequence ID" value="NZ_JBHULY010000013.1"/>
</dbReference>
<dbReference type="Gene3D" id="3.40.50.2000">
    <property type="entry name" value="Glycogen Phosphorylase B"/>
    <property type="match status" value="2"/>
</dbReference>
<sequence length="384" mass="43601">MTKKKIIRITTVSGSLTTLLKGQMGYVSPHFDVITISSPDSFGRLEKLEKSEGVKSMVVPMTRKITPLKDLIAVYRLYKIMRREKPHIVHSHTPKAGTLGMLAAWIARVPNRLHTIAGLPLVEAEGFKRKLLIFVEKITYACATKIYPNSYGLKDIILEEKIAKPSKLKIIGNGSSNGIDTTHFDRKHFSETERDVLRKKYNINKNDFVFVFVGRLVKDKGINELISAFDALNKKHDNLKLLLVGGYEKQLDPLLPETTTIIESNPNIIETGWADDVRPYYTISNALAFPSYREGFPNVVMQACAMELASIVTDINGCNEVITQDENGFIIPKKDREALYNAMEHIVLNQEGLKNMGQRSREIVIKKYEQKFVWKSILEEYNQL</sequence>
<dbReference type="InterPro" id="IPR001296">
    <property type="entry name" value="Glyco_trans_1"/>
</dbReference>
<evidence type="ECO:0000313" key="3">
    <source>
        <dbReference type="EMBL" id="MFD2725958.1"/>
    </source>
</evidence>
<evidence type="ECO:0000259" key="2">
    <source>
        <dbReference type="Pfam" id="PF13579"/>
    </source>
</evidence>